<feature type="non-terminal residue" evidence="1">
    <location>
        <position position="1"/>
    </location>
</feature>
<proteinExistence type="predicted"/>
<organism evidence="1 2">
    <name type="scientific">Mucuna pruriens</name>
    <name type="common">Velvet bean</name>
    <name type="synonym">Dolichos pruriens</name>
    <dbReference type="NCBI Taxonomy" id="157652"/>
    <lineage>
        <taxon>Eukaryota</taxon>
        <taxon>Viridiplantae</taxon>
        <taxon>Streptophyta</taxon>
        <taxon>Embryophyta</taxon>
        <taxon>Tracheophyta</taxon>
        <taxon>Spermatophyta</taxon>
        <taxon>Magnoliopsida</taxon>
        <taxon>eudicotyledons</taxon>
        <taxon>Gunneridae</taxon>
        <taxon>Pentapetalae</taxon>
        <taxon>rosids</taxon>
        <taxon>fabids</taxon>
        <taxon>Fabales</taxon>
        <taxon>Fabaceae</taxon>
        <taxon>Papilionoideae</taxon>
        <taxon>50 kb inversion clade</taxon>
        <taxon>NPAAA clade</taxon>
        <taxon>indigoferoid/millettioid clade</taxon>
        <taxon>Phaseoleae</taxon>
        <taxon>Mucuna</taxon>
    </lineage>
</organism>
<evidence type="ECO:0000313" key="2">
    <source>
        <dbReference type="Proteomes" id="UP000257109"/>
    </source>
</evidence>
<comment type="caution">
    <text evidence="1">The sequence shown here is derived from an EMBL/GenBank/DDBJ whole genome shotgun (WGS) entry which is preliminary data.</text>
</comment>
<keyword evidence="2" id="KW-1185">Reference proteome</keyword>
<dbReference type="Proteomes" id="UP000257109">
    <property type="component" value="Unassembled WGS sequence"/>
</dbReference>
<protein>
    <submittedName>
        <fullName evidence="1">Uncharacterized protein</fullName>
    </submittedName>
</protein>
<evidence type="ECO:0000313" key="1">
    <source>
        <dbReference type="EMBL" id="RDX68780.1"/>
    </source>
</evidence>
<gene>
    <name evidence="1" type="ORF">CR513_52196</name>
</gene>
<reference evidence="1" key="1">
    <citation type="submission" date="2018-05" db="EMBL/GenBank/DDBJ databases">
        <title>Draft genome of Mucuna pruriens seed.</title>
        <authorList>
            <person name="Nnadi N.E."/>
            <person name="Vos R."/>
            <person name="Hasami M.H."/>
            <person name="Devisetty U.K."/>
            <person name="Aguiy J.C."/>
        </authorList>
    </citation>
    <scope>NUCLEOTIDE SEQUENCE [LARGE SCALE GENOMIC DNA]</scope>
    <source>
        <strain evidence="1">JCA_2017</strain>
    </source>
</reference>
<name>A0A371ERU0_MUCPR</name>
<accession>A0A371ERU0</accession>
<dbReference type="EMBL" id="QJKJ01012399">
    <property type="protein sequence ID" value="RDX68780.1"/>
    <property type="molecule type" value="Genomic_DNA"/>
</dbReference>
<sequence>MITSQLIFNENKCVMINERVKNHIFCDLVFSILSKVPLKYLKQFRWVTLFVSAKGLKKCCETLLMGNFKVIPTSPMKFLLYENVVETVALNDCELNVEDKPMKLDVDMPSCYINDASVQTLNSIKWVYCFVVNVKELLIKLFIIRPLPCIEHLIGVGERSYQGSLVV</sequence>
<dbReference type="AlphaFoldDB" id="A0A371ERU0"/>